<dbReference type="PROSITE" id="PS50262">
    <property type="entry name" value="G_PROTEIN_RECEP_F1_2"/>
    <property type="match status" value="1"/>
</dbReference>
<dbReference type="SUPFAM" id="SSF81321">
    <property type="entry name" value="Family A G protein-coupled receptor-like"/>
    <property type="match status" value="1"/>
</dbReference>
<sequence>MEGLGKMTDWTEIYRLNETVDDANPTCGYTEDCGFGRFMFVSFASSMAVLGAGANILLAYIFIFKTKKNTPPTLYPTVLALLDAALCILYFLCFGIDVAMLFLRIEALFQLYHAYIVPVFLTVKFVQLVIPYMLIFVTMERYAWISKHCFSEWLFSRVGRVVNLVLCLTLGAIIRLPTGLALTVTSYPNCTDSFRTLAVDWRDWAKESEWFSFYDLHLIGILQILIPFLILVVLNFVIIRRLLTSDKEVLKNVPPIYVDDTSAEKRRPSFKMLKLTLKRPTMSPSVRHAVYTTVIIVTSYLICSGLHLILTVMEKTDSDLLKSLDDPTKASIFYTIFGDMISFLYMFTSAIRILIYCKCNPAVRQNVMNTLDLCPRGFIKAPSMDYISTTPVTPVDL</sequence>
<dbReference type="InterPro" id="IPR017452">
    <property type="entry name" value="GPCR_Rhodpsn_7TM"/>
</dbReference>
<gene>
    <name evidence="7" type="ORF">BOKJ2_LOCUS10335</name>
</gene>
<keyword evidence="8" id="KW-1185">Reference proteome</keyword>
<dbReference type="EMBL" id="CAJFCW020000005">
    <property type="protein sequence ID" value="CAG9118218.1"/>
    <property type="molecule type" value="Genomic_DNA"/>
</dbReference>
<evidence type="ECO:0000256" key="4">
    <source>
        <dbReference type="ARBA" id="ARBA00023136"/>
    </source>
</evidence>
<feature type="domain" description="G-protein coupled receptors family 1 profile" evidence="6">
    <location>
        <begin position="54"/>
        <end position="356"/>
    </location>
</feature>
<evidence type="ECO:0000256" key="3">
    <source>
        <dbReference type="ARBA" id="ARBA00022989"/>
    </source>
</evidence>
<organism evidence="7 8">
    <name type="scientific">Bursaphelenchus okinawaensis</name>
    <dbReference type="NCBI Taxonomy" id="465554"/>
    <lineage>
        <taxon>Eukaryota</taxon>
        <taxon>Metazoa</taxon>
        <taxon>Ecdysozoa</taxon>
        <taxon>Nematoda</taxon>
        <taxon>Chromadorea</taxon>
        <taxon>Rhabditida</taxon>
        <taxon>Tylenchina</taxon>
        <taxon>Tylenchomorpha</taxon>
        <taxon>Aphelenchoidea</taxon>
        <taxon>Aphelenchoididae</taxon>
        <taxon>Bursaphelenchus</taxon>
    </lineage>
</organism>
<evidence type="ECO:0000259" key="6">
    <source>
        <dbReference type="PROSITE" id="PS50262"/>
    </source>
</evidence>
<name>A0A811L387_9BILA</name>
<dbReference type="PANTHER" id="PTHR46709:SF10">
    <property type="entry name" value="G-PROTEIN COUPLED RECEPTORS FAMILY 1 PROFILE DOMAIN-CONTAINING PROTEIN"/>
    <property type="match status" value="1"/>
</dbReference>
<dbReference type="OrthoDB" id="5790572at2759"/>
<feature type="transmembrane region" description="Helical" evidence="5">
    <location>
        <begin position="289"/>
        <end position="312"/>
    </location>
</feature>
<feature type="transmembrane region" description="Helical" evidence="5">
    <location>
        <begin position="158"/>
        <end position="176"/>
    </location>
</feature>
<dbReference type="Proteomes" id="UP000783686">
    <property type="component" value="Unassembled WGS sequence"/>
</dbReference>
<evidence type="ECO:0000256" key="1">
    <source>
        <dbReference type="ARBA" id="ARBA00004370"/>
    </source>
</evidence>
<dbReference type="GO" id="GO:0016020">
    <property type="term" value="C:membrane"/>
    <property type="evidence" value="ECO:0007669"/>
    <property type="project" value="UniProtKB-SubCell"/>
</dbReference>
<dbReference type="PANTHER" id="PTHR46709">
    <property type="entry name" value="PROTEIN CBG23488-RELATED"/>
    <property type="match status" value="1"/>
</dbReference>
<evidence type="ECO:0000256" key="2">
    <source>
        <dbReference type="ARBA" id="ARBA00022692"/>
    </source>
</evidence>
<proteinExistence type="predicted"/>
<dbReference type="AlphaFoldDB" id="A0A811L387"/>
<reference evidence="7" key="1">
    <citation type="submission" date="2020-09" db="EMBL/GenBank/DDBJ databases">
        <authorList>
            <person name="Kikuchi T."/>
        </authorList>
    </citation>
    <scope>NUCLEOTIDE SEQUENCE</scope>
    <source>
        <strain evidence="7">SH1</strain>
    </source>
</reference>
<accession>A0A811L387</accession>
<feature type="transmembrane region" description="Helical" evidence="5">
    <location>
        <begin position="216"/>
        <end position="238"/>
    </location>
</feature>
<dbReference type="GO" id="GO:0004930">
    <property type="term" value="F:G protein-coupled receptor activity"/>
    <property type="evidence" value="ECO:0007669"/>
    <property type="project" value="InterPro"/>
</dbReference>
<keyword evidence="4 5" id="KW-0472">Membrane</keyword>
<protein>
    <recommendedName>
        <fullName evidence="6">G-protein coupled receptors family 1 profile domain-containing protein</fullName>
    </recommendedName>
</protein>
<evidence type="ECO:0000256" key="5">
    <source>
        <dbReference type="SAM" id="Phobius"/>
    </source>
</evidence>
<dbReference type="InterPro" id="IPR000276">
    <property type="entry name" value="GPCR_Rhodpsn"/>
</dbReference>
<keyword evidence="2 5" id="KW-0812">Transmembrane</keyword>
<feature type="transmembrane region" description="Helical" evidence="5">
    <location>
        <begin position="38"/>
        <end position="62"/>
    </location>
</feature>
<comment type="subcellular location">
    <subcellularLocation>
        <location evidence="1">Membrane</location>
    </subcellularLocation>
</comment>
<feature type="transmembrane region" description="Helical" evidence="5">
    <location>
        <begin position="74"/>
        <end position="103"/>
    </location>
</feature>
<dbReference type="Pfam" id="PF00001">
    <property type="entry name" value="7tm_1"/>
    <property type="match status" value="1"/>
</dbReference>
<evidence type="ECO:0000313" key="8">
    <source>
        <dbReference type="Proteomes" id="UP000614601"/>
    </source>
</evidence>
<dbReference type="Proteomes" id="UP000614601">
    <property type="component" value="Unassembled WGS sequence"/>
</dbReference>
<dbReference type="EMBL" id="CAJFDH010000005">
    <property type="protein sequence ID" value="CAD5223565.1"/>
    <property type="molecule type" value="Genomic_DNA"/>
</dbReference>
<feature type="transmembrane region" description="Helical" evidence="5">
    <location>
        <begin position="332"/>
        <end position="355"/>
    </location>
</feature>
<feature type="transmembrane region" description="Helical" evidence="5">
    <location>
        <begin position="115"/>
        <end position="137"/>
    </location>
</feature>
<comment type="caution">
    <text evidence="7">The sequence shown here is derived from an EMBL/GenBank/DDBJ whole genome shotgun (WGS) entry which is preliminary data.</text>
</comment>
<evidence type="ECO:0000313" key="7">
    <source>
        <dbReference type="EMBL" id="CAD5223565.1"/>
    </source>
</evidence>
<dbReference type="Gene3D" id="1.20.1070.10">
    <property type="entry name" value="Rhodopsin 7-helix transmembrane proteins"/>
    <property type="match status" value="1"/>
</dbReference>
<keyword evidence="3 5" id="KW-1133">Transmembrane helix</keyword>